<comment type="caution">
    <text evidence="1">The sequence shown here is derived from an EMBL/GenBank/DDBJ whole genome shotgun (WGS) entry which is preliminary data.</text>
</comment>
<evidence type="ECO:0000313" key="2">
    <source>
        <dbReference type="Proteomes" id="UP000488506"/>
    </source>
</evidence>
<dbReference type="AlphaFoldDB" id="A0A833KZV9"/>
<reference evidence="1 2" key="1">
    <citation type="submission" date="2019-12" db="EMBL/GenBank/DDBJ databases">
        <authorList>
            <person name="Wolfe R."/>
            <person name="Danczak R."/>
            <person name="Wilkins M."/>
        </authorList>
    </citation>
    <scope>NUCLEOTIDE SEQUENCE [LARGE SCALE GENOMIC DNA]</scope>
    <source>
        <strain evidence="1">X2_MaxBin.013</strain>
    </source>
</reference>
<evidence type="ECO:0000313" key="1">
    <source>
        <dbReference type="EMBL" id="KAF0133153.1"/>
    </source>
</evidence>
<accession>A0A833KZV9</accession>
<gene>
    <name evidence="1" type="ORF">FD145_1411</name>
</gene>
<name>A0A833KZV9_UNCSA</name>
<sequence>MTCIYIGSRFRDSLPGISSRKAQITSGEWLQGGPVFRKSGLIGSVVQKPLQLTEVTQVEALIRACGLIPVELRVSTANPASPATCSASLWDSSGLISSWDKSSMPGLIVTIREASGIEPGNLILKYLLTTPNIETAEKLLEKFQNFSMQIACNIQGLPFLQITGYTEPPENRKHSLQFFSLRLIFSHQPYELYGLIKKTLSLWNKINDPTTDELGQETAVTKLMELQHSNPFLAELDWPAYEGLLVNYLLDREYSPDTLLE</sequence>
<protein>
    <submittedName>
        <fullName evidence="1">Uncharacterized protein</fullName>
    </submittedName>
</protein>
<dbReference type="EMBL" id="WPAF01000033">
    <property type="protein sequence ID" value="KAF0133153.1"/>
    <property type="molecule type" value="Genomic_DNA"/>
</dbReference>
<dbReference type="Proteomes" id="UP000488506">
    <property type="component" value="Unassembled WGS sequence"/>
</dbReference>
<proteinExistence type="predicted"/>
<organism evidence="1 2">
    <name type="scientific">Candidatus Saganbacteria bacterium</name>
    <dbReference type="NCBI Taxonomy" id="2575572"/>
    <lineage>
        <taxon>Bacteria</taxon>
        <taxon>Bacillati</taxon>
        <taxon>Saganbacteria</taxon>
    </lineage>
</organism>